<name>A0A917P639_9ACTN</name>
<dbReference type="EMBL" id="BMMU01000036">
    <property type="protein sequence ID" value="GGJ63550.1"/>
    <property type="molecule type" value="Genomic_DNA"/>
</dbReference>
<dbReference type="AlphaFoldDB" id="A0A917P639"/>
<reference evidence="1" key="2">
    <citation type="submission" date="2020-09" db="EMBL/GenBank/DDBJ databases">
        <authorList>
            <person name="Sun Q."/>
            <person name="Zhou Y."/>
        </authorList>
    </citation>
    <scope>NUCLEOTIDE SEQUENCE</scope>
    <source>
        <strain evidence="1">CGMCC 4.7272</strain>
    </source>
</reference>
<keyword evidence="2" id="KW-1185">Reference proteome</keyword>
<gene>
    <name evidence="1" type="ORF">GCM10012282_71010</name>
</gene>
<dbReference type="Proteomes" id="UP000625682">
    <property type="component" value="Unassembled WGS sequence"/>
</dbReference>
<dbReference type="RefSeq" id="WP_189151532.1">
    <property type="nucleotide sequence ID" value="NZ_BAABER010000039.1"/>
</dbReference>
<sequence length="49" mass="5176">MRTGPLVDALTEDLVGDLHRYALENGFPAVVEGAVLEQADPRARRAAGG</sequence>
<evidence type="ECO:0000313" key="2">
    <source>
        <dbReference type="Proteomes" id="UP000625682"/>
    </source>
</evidence>
<proteinExistence type="predicted"/>
<accession>A0A917P639</accession>
<reference evidence="1" key="1">
    <citation type="journal article" date="2014" name="Int. J. Syst. Evol. Microbiol.">
        <title>Complete genome sequence of Corynebacterium casei LMG S-19264T (=DSM 44701T), isolated from a smear-ripened cheese.</title>
        <authorList>
            <consortium name="US DOE Joint Genome Institute (JGI-PGF)"/>
            <person name="Walter F."/>
            <person name="Albersmeier A."/>
            <person name="Kalinowski J."/>
            <person name="Ruckert C."/>
        </authorList>
    </citation>
    <scope>NUCLEOTIDE SEQUENCE</scope>
    <source>
        <strain evidence="1">CGMCC 4.7272</strain>
    </source>
</reference>
<evidence type="ECO:0000313" key="1">
    <source>
        <dbReference type="EMBL" id="GGJ63550.1"/>
    </source>
</evidence>
<comment type="caution">
    <text evidence="1">The sequence shown here is derived from an EMBL/GenBank/DDBJ whole genome shotgun (WGS) entry which is preliminary data.</text>
</comment>
<organism evidence="1 2">
    <name type="scientific">Streptomyces lacrimifluminis</name>
    <dbReference type="NCBI Taxonomy" id="1500077"/>
    <lineage>
        <taxon>Bacteria</taxon>
        <taxon>Bacillati</taxon>
        <taxon>Actinomycetota</taxon>
        <taxon>Actinomycetes</taxon>
        <taxon>Kitasatosporales</taxon>
        <taxon>Streptomycetaceae</taxon>
        <taxon>Streptomyces</taxon>
    </lineage>
</organism>
<protein>
    <submittedName>
        <fullName evidence="1">Uncharacterized protein</fullName>
    </submittedName>
</protein>